<keyword evidence="1" id="KW-0245">EGF-like domain</keyword>
<organism evidence="5 6">
    <name type="scientific">Tigriopus californicus</name>
    <name type="common">Marine copepod</name>
    <dbReference type="NCBI Taxonomy" id="6832"/>
    <lineage>
        <taxon>Eukaryota</taxon>
        <taxon>Metazoa</taxon>
        <taxon>Ecdysozoa</taxon>
        <taxon>Arthropoda</taxon>
        <taxon>Crustacea</taxon>
        <taxon>Multicrustacea</taxon>
        <taxon>Hexanauplia</taxon>
        <taxon>Copepoda</taxon>
        <taxon>Harpacticoida</taxon>
        <taxon>Harpacticidae</taxon>
        <taxon>Tigriopus</taxon>
    </lineage>
</organism>
<dbReference type="Gene3D" id="2.10.25.10">
    <property type="entry name" value="Laminin"/>
    <property type="match status" value="1"/>
</dbReference>
<comment type="caution">
    <text evidence="5">The sequence shown here is derived from an EMBL/GenBank/DDBJ whole genome shotgun (WGS) entry which is preliminary data.</text>
</comment>
<sequence>CRLPYSQSSSSSSSSLCSSSPLVSCSPRSPLVDDGSRDNPGHIQSNVRLRVSLPAPKCHLDPIARPPSKMNISSRPSFSQITPFSLVVLVCFAFLCLPHNAESCSSRSTPKPRPPSQSAIRPNITFQTYACPPAYAAWYCLNGATCFTVKIADSILYNCECADGYMGQRCEFKDLDGTYLPTRERFLMLRNSRVGQAMILVLTIVITAVIISAIVTKMRTRSKLRNLAAEAAELQQQNQYRMSGDSIFSIGMSESSTPGHDVMGQSISYQLSASCHDNSPYQLWPRRPDQNVPRIRGSGTTVLMDETSFCNQRTSLSSSSASLTTARRAPMMQSRIS</sequence>
<gene>
    <name evidence="5" type="ORF">TCAL_04319</name>
</gene>
<proteinExistence type="predicted"/>
<dbReference type="PANTHER" id="PTHR12332:SF1">
    <property type="entry name" value="KEREN-RELATED"/>
    <property type="match status" value="1"/>
</dbReference>
<dbReference type="EMBL" id="VCGU01000001">
    <property type="protein sequence ID" value="TRY80295.1"/>
    <property type="molecule type" value="Genomic_DNA"/>
</dbReference>
<evidence type="ECO:0000313" key="5">
    <source>
        <dbReference type="EMBL" id="TRY80295.1"/>
    </source>
</evidence>
<dbReference type="GO" id="GO:0005154">
    <property type="term" value="F:epidermal growth factor receptor binding"/>
    <property type="evidence" value="ECO:0007669"/>
    <property type="project" value="InterPro"/>
</dbReference>
<evidence type="ECO:0000259" key="4">
    <source>
        <dbReference type="PROSITE" id="PS50026"/>
    </source>
</evidence>
<dbReference type="AlphaFoldDB" id="A0A553PRJ6"/>
<comment type="caution">
    <text evidence="1">Lacks conserved residue(s) required for the propagation of feature annotation.</text>
</comment>
<feature type="region of interest" description="Disordered" evidence="2">
    <location>
        <begin position="314"/>
        <end position="337"/>
    </location>
</feature>
<dbReference type="InterPro" id="IPR043403">
    <property type="entry name" value="Gurken/Spitz"/>
</dbReference>
<evidence type="ECO:0000256" key="2">
    <source>
        <dbReference type="SAM" id="MobiDB-lite"/>
    </source>
</evidence>
<feature type="disulfide bond" evidence="1">
    <location>
        <begin position="161"/>
        <end position="170"/>
    </location>
</feature>
<dbReference type="PROSITE" id="PS00022">
    <property type="entry name" value="EGF_1"/>
    <property type="match status" value="1"/>
</dbReference>
<evidence type="ECO:0000313" key="6">
    <source>
        <dbReference type="Proteomes" id="UP000318571"/>
    </source>
</evidence>
<feature type="transmembrane region" description="Helical" evidence="3">
    <location>
        <begin position="194"/>
        <end position="215"/>
    </location>
</feature>
<dbReference type="SMART" id="SM00181">
    <property type="entry name" value="EGF"/>
    <property type="match status" value="1"/>
</dbReference>
<feature type="non-terminal residue" evidence="5">
    <location>
        <position position="1"/>
    </location>
</feature>
<feature type="compositionally biased region" description="Low complexity" evidence="2">
    <location>
        <begin position="314"/>
        <end position="329"/>
    </location>
</feature>
<dbReference type="PROSITE" id="PS01186">
    <property type="entry name" value="EGF_2"/>
    <property type="match status" value="1"/>
</dbReference>
<dbReference type="STRING" id="6832.A0A553PRJ6"/>
<keyword evidence="1" id="KW-1015">Disulfide bond</keyword>
<dbReference type="Proteomes" id="UP000318571">
    <property type="component" value="Chromosome 12"/>
</dbReference>
<dbReference type="PANTHER" id="PTHR12332">
    <property type="entry name" value="KEREN-RELATED"/>
    <property type="match status" value="1"/>
</dbReference>
<keyword evidence="6" id="KW-1185">Reference proteome</keyword>
<feature type="region of interest" description="Disordered" evidence="2">
    <location>
        <begin position="1"/>
        <end position="23"/>
    </location>
</feature>
<dbReference type="InterPro" id="IPR000742">
    <property type="entry name" value="EGF"/>
</dbReference>
<keyword evidence="3" id="KW-0472">Membrane</keyword>
<dbReference type="GO" id="GO:0048018">
    <property type="term" value="F:receptor ligand activity"/>
    <property type="evidence" value="ECO:0007669"/>
    <property type="project" value="InterPro"/>
</dbReference>
<dbReference type="CDD" id="cd00054">
    <property type="entry name" value="EGF_CA"/>
    <property type="match status" value="1"/>
</dbReference>
<dbReference type="PROSITE" id="PS50026">
    <property type="entry name" value="EGF_3"/>
    <property type="match status" value="1"/>
</dbReference>
<protein>
    <recommendedName>
        <fullName evidence="4">EGF-like domain-containing protein</fullName>
    </recommendedName>
</protein>
<reference evidence="5 6" key="1">
    <citation type="journal article" date="2018" name="Nat. Ecol. Evol.">
        <title>Genomic signatures of mitonuclear coevolution across populations of Tigriopus californicus.</title>
        <authorList>
            <person name="Barreto F.S."/>
            <person name="Watson E.T."/>
            <person name="Lima T.G."/>
            <person name="Willett C.S."/>
            <person name="Edmands S."/>
            <person name="Li W."/>
            <person name="Burton R.S."/>
        </authorList>
    </citation>
    <scope>NUCLEOTIDE SEQUENCE [LARGE SCALE GENOMIC DNA]</scope>
    <source>
        <strain evidence="5 6">San Diego</strain>
    </source>
</reference>
<keyword evidence="3" id="KW-0812">Transmembrane</keyword>
<evidence type="ECO:0000256" key="3">
    <source>
        <dbReference type="SAM" id="Phobius"/>
    </source>
</evidence>
<evidence type="ECO:0000256" key="1">
    <source>
        <dbReference type="PROSITE-ProRule" id="PRU00076"/>
    </source>
</evidence>
<keyword evidence="3" id="KW-1133">Transmembrane helix</keyword>
<name>A0A553PRJ6_TIGCA</name>
<dbReference type="GO" id="GO:0007173">
    <property type="term" value="P:epidermal growth factor receptor signaling pathway"/>
    <property type="evidence" value="ECO:0007669"/>
    <property type="project" value="InterPro"/>
</dbReference>
<feature type="domain" description="EGF-like" evidence="4">
    <location>
        <begin position="127"/>
        <end position="171"/>
    </location>
</feature>
<accession>A0A553PRJ6</accession>
<dbReference type="SUPFAM" id="SSF57196">
    <property type="entry name" value="EGF/Laminin"/>
    <property type="match status" value="1"/>
</dbReference>
<dbReference type="Pfam" id="PF00008">
    <property type="entry name" value="EGF"/>
    <property type="match status" value="1"/>
</dbReference>